<dbReference type="PRINTS" id="PR00503">
    <property type="entry name" value="BROMODOMAIN"/>
</dbReference>
<evidence type="ECO:0000256" key="12">
    <source>
        <dbReference type="PROSITE-ProRule" id="PRU00146"/>
    </source>
</evidence>
<keyword evidence="10" id="KW-0539">Nucleus</keyword>
<feature type="coiled-coil region" evidence="13">
    <location>
        <begin position="840"/>
        <end position="872"/>
    </location>
</feature>
<feature type="region of interest" description="Disordered" evidence="14">
    <location>
        <begin position="2354"/>
        <end position="2430"/>
    </location>
</feature>
<feature type="compositionally biased region" description="Low complexity" evidence="14">
    <location>
        <begin position="388"/>
        <end position="402"/>
    </location>
</feature>
<name>W6UTI2_ECHGR</name>
<keyword evidence="7 13" id="KW-0175">Coiled coil</keyword>
<feature type="compositionally biased region" description="Polar residues" evidence="14">
    <location>
        <begin position="440"/>
        <end position="463"/>
    </location>
</feature>
<evidence type="ECO:0000256" key="8">
    <source>
        <dbReference type="ARBA" id="ARBA00023117"/>
    </source>
</evidence>
<evidence type="ECO:0000256" key="3">
    <source>
        <dbReference type="ARBA" id="ARBA00022723"/>
    </source>
</evidence>
<keyword evidence="4 12" id="KW-0863">Zinc-finger</keyword>
<evidence type="ECO:0000313" key="19">
    <source>
        <dbReference type="EMBL" id="EUB64613.1"/>
    </source>
</evidence>
<keyword evidence="3" id="KW-0479">Metal-binding</keyword>
<dbReference type="Pfam" id="PF00628">
    <property type="entry name" value="PHD"/>
    <property type="match status" value="2"/>
</dbReference>
<feature type="compositionally biased region" description="Acidic residues" evidence="14">
    <location>
        <begin position="1335"/>
        <end position="1344"/>
    </location>
</feature>
<dbReference type="SMART" id="SM00571">
    <property type="entry name" value="DDT"/>
    <property type="match status" value="1"/>
</dbReference>
<feature type="region of interest" description="Disordered" evidence="14">
    <location>
        <begin position="1847"/>
        <end position="1887"/>
    </location>
</feature>
<dbReference type="OMA" id="FWGNGTQ"/>
<proteinExistence type="inferred from homology"/>
<feature type="compositionally biased region" description="Basic residues" evidence="14">
    <location>
        <begin position="246"/>
        <end position="255"/>
    </location>
</feature>
<evidence type="ECO:0000259" key="18">
    <source>
        <dbReference type="PROSITE" id="PS50982"/>
    </source>
</evidence>
<protein>
    <submittedName>
        <fullName evidence="19">Bromodomain adjacent to zinc finger domain protein 2A</fullName>
    </submittedName>
</protein>
<dbReference type="GO" id="GO:0000785">
    <property type="term" value="C:chromatin"/>
    <property type="evidence" value="ECO:0007669"/>
    <property type="project" value="TreeGrafter"/>
</dbReference>
<sequence length="2446" mass="266819">MFAQSMNCLPARPPARLPTPVACLPACLPVHPPASSTILLSSLPLLTSAYSPTLSLSLDQPISHSFIASDTTLIVQNDPEICALRVMSVYHSTTSGQQNSSSASGATNGQSTADSAGKNNLALDYLASVFASNGTIPPTPLPQHSAASNLTPSTGDIMNALIAAAAAAAAATTTSSAASPSSMDPFTASTLLSSLMYSQQQQSTVVPSSLYQSPTDLYSPKSNLPLDPILFAHHALMQANFDASSRHHPTNHHQQQHQQQQQMALAMASLLGQWSSNPFLSLQQRRDLCSYHADSVEETSTTAAPTAGPDESFSSVLAKLTQGLNQSGSASTPSSASSRVSPPTTSTGVFALSQRYKLFAPTTLSLPSCQRSLVLETPSSSHGQTKDSIVSTTSVSTSSSGVLTNTSRFPLQEAGENAAAFAAAAALTALQQQQQQQQQNRMAASKQSSHLSHRSTLLGTTLSREGHPHRGRGRPPKSSLALTRTPFDKPSRATTSTPQPESCLADSNSIDGTITDVLKRLNDSVDLSGSRKRRRIASTEKMTPSTASATAAVATTPTSSGAPVSTSKSDTSGHKRVRGFADSGYRLPLGLGWRRETLVKGVGPGGLLGDVVYIAPCGRQFWNIEGIREYLRSVENSILTAEDFTFKSYIRLGDYYECNKDSKGFVKMSEAAVNALITTGQDSPSRSHRRTPQAVFPPTSLPSTTVTATTSIPPTNTAAKSLSGLAFNPDLMAAMAAANVENYSKPFTDFHLALPRFPSLPPQLTAVLANQIGSLWSPWPADIQNTETSAVAASPPSTTSSTFALPSTQQQQQPQQKDRFSLQSSSLSSLEDFDRLRSFFTKLVEDHQRLENEKETQRKADLEAQTAKAREERVAYLVDEELRRPVEDLNVLNPKVLPEFDRIDGNRMPSQVFTDCLFVLEFLHAFTEVLCIDPETIPSMRCMQAAFIDRDDTCIEVINHLIIELLKFAILDPGIPTPRLVTQLLSQRFSEMEVNTQTVTGLLRVFLIGRNGYEDEMSDWLAPSNVGHLKDLSGPQLASLLAFICDELTCSSRIISNEVDRTIELQISLRRDKFNIEAKIRKIRVILARKFGLDHTVNSRGSEEENGKKQPAFLQSMRQLAPFQNYDSGDEDELNSVDELEKCIEELHHCLEAKQRAIEECSFRLSGLFLGQDRFYRNYFVLGSVGGIYVEGQPTVFKEGSAIRDVPPVFGPDAIVAEIKARRELSITRHFSTNSSSTSSNGVLTQKPNPLRSTSNPGVLITTKTEKQTAMSENEEVKNEETPLIENEANLEKKCELEEEAKIMEIVGTFTEESQEAIRRVKEVEKKEDKQVKDQEDDNLEEESVSLKSEERMPEKREDPEESTTWQPLDLSTKRSSPPPLLSLLPSQQSDLSLCQSLTEQDLASALDACQLDDTFLTTATLLYATQTETIDRSAIVGGWTDPSWHVQLLFYKLQLLRSIAFERRKNCENDEKALSTALRQLKMWLADSSLEGGEEWEHFNTSNANNVQFDDGEMAKEVERILKERKVQEAGPESLELIPADAKGNWWRLKGSEGLQTLLEALLPRGIRERGLAQTIQLSEEAVTSSIHVDPSTVLDLNSTSNSSEGSWKPRLLRVRSRRGKGRGANASSPLCSTSSAANLSALSSGRHFAASVSHISSATNLSEIAAGDVSTYAFHGDAENSLGATMERSVFLGENFERAMRAGRNSTNSAATTTAAEREFLDEYRFLELVEGLVDRVLSASLQTKGWQAPMKATEDDSIQIVPRDTPKVYRYDYWPLELARERLLDLEAHTERRYLLPPLNCESRLDAVQAQAAAAAAAAGEEAVTLVEGSGSVCSDSTIHEEAAATLRSHPPPPHIRRRVIRRSEREAEGEEGDGGSGCGGEGTSGEAQGLLLWRRSTRKADSVAELKRCAMQFEAAIAWDKSIMKVLCQICRRDKNEARLLLCDGCDHGYHTYCFRPPMISIPEGDWFCYDCVSKATGKCHCFVCGLAKPIGAAEAPSATAVEPAHRLVQCTSCARGAHPACLRPPLNRLPKRWTCMLCAASGLSGAVEKVGAAATATSEFQSPKKNNAPQAERPKRVYIKSGAYRSSKRTTKSKCESVKQRITEQQRKVGRPKGTSGSISSGGGCSSRRKDSSSLKKRGRPPGFYKRSHTETGGENEADDDGNDYDDDAEEEDTEYAGGDGEEESGGCGGGEERVTEASGDDGDGAAPVPLTNGIFSSRKFAATKRHGKSRKLPLGLTERNFCRHVTEDLMKHELSWPFRKPVCCKTIPIYRKVIKRPMDLSTILKRLGADKWNYYTSVAEWREDVRQIFKNCRIFNEDDSEIGKAGHELRRYFETNWAHISRLLNPGNASSPLEAPTGEDSVTTAPSTPGCQEPSTCTPSPATRPTFEVDDTPPLSHPLPPSSEGVEAPASPKSAEAPTEVEGVLNSPCAREAVVESIVS</sequence>
<dbReference type="Gene3D" id="1.20.920.10">
    <property type="entry name" value="Bromodomain-like"/>
    <property type="match status" value="1"/>
</dbReference>
<feature type="compositionally biased region" description="Polar residues" evidence="14">
    <location>
        <begin position="2060"/>
        <end position="2074"/>
    </location>
</feature>
<dbReference type="InterPro" id="IPR017956">
    <property type="entry name" value="AT_hook_DNA-bd_motif"/>
</dbReference>
<dbReference type="SUPFAM" id="SSF57903">
    <property type="entry name" value="FYVE/PHD zinc finger"/>
    <property type="match status" value="2"/>
</dbReference>
<dbReference type="InterPro" id="IPR001739">
    <property type="entry name" value="Methyl_CpG_DNA-bd"/>
</dbReference>
<feature type="region of interest" description="Disordered" evidence="14">
    <location>
        <begin position="435"/>
        <end position="509"/>
    </location>
</feature>
<feature type="compositionally biased region" description="Gly residues" evidence="14">
    <location>
        <begin position="1878"/>
        <end position="1887"/>
    </location>
</feature>
<feature type="compositionally biased region" description="Low complexity" evidence="14">
    <location>
        <begin position="697"/>
        <end position="713"/>
    </location>
</feature>
<dbReference type="InterPro" id="IPR013083">
    <property type="entry name" value="Znf_RING/FYVE/PHD"/>
</dbReference>
<accession>W6UTI2</accession>
<evidence type="ECO:0000256" key="6">
    <source>
        <dbReference type="ARBA" id="ARBA00023015"/>
    </source>
</evidence>
<dbReference type="Gene3D" id="3.30.890.10">
    <property type="entry name" value="Methyl-cpg-binding Protein 2, Chain A"/>
    <property type="match status" value="1"/>
</dbReference>
<feature type="compositionally biased region" description="Low complexity" evidence="14">
    <location>
        <begin position="1232"/>
        <end position="1241"/>
    </location>
</feature>
<evidence type="ECO:0000256" key="14">
    <source>
        <dbReference type="SAM" id="MobiDB-lite"/>
    </source>
</evidence>
<feature type="region of interest" description="Disordered" evidence="14">
    <location>
        <begin position="244"/>
        <end position="264"/>
    </location>
</feature>
<feature type="compositionally biased region" description="Basic and acidic residues" evidence="14">
    <location>
        <begin position="2098"/>
        <end position="2112"/>
    </location>
</feature>
<dbReference type="SMART" id="SM00384">
    <property type="entry name" value="AT_hook"/>
    <property type="match status" value="3"/>
</dbReference>
<dbReference type="OrthoDB" id="784962at2759"/>
<dbReference type="STRING" id="6210.W6UTI2"/>
<dbReference type="RefSeq" id="XP_024355809.1">
    <property type="nucleotide sequence ID" value="XM_024489812.1"/>
</dbReference>
<dbReference type="PROSITE" id="PS01359">
    <property type="entry name" value="ZF_PHD_1"/>
    <property type="match status" value="1"/>
</dbReference>
<dbReference type="SMART" id="SM00249">
    <property type="entry name" value="PHD"/>
    <property type="match status" value="2"/>
</dbReference>
<dbReference type="GeneID" id="36336278"/>
<feature type="compositionally biased region" description="Polar residues" evidence="14">
    <location>
        <begin position="492"/>
        <end position="509"/>
    </location>
</feature>
<dbReference type="Proteomes" id="UP000019149">
    <property type="component" value="Unassembled WGS sequence"/>
</dbReference>
<evidence type="ECO:0000256" key="5">
    <source>
        <dbReference type="ARBA" id="ARBA00022833"/>
    </source>
</evidence>
<organism evidence="19 20">
    <name type="scientific">Echinococcus granulosus</name>
    <name type="common">Hydatid tapeworm</name>
    <dbReference type="NCBI Taxonomy" id="6210"/>
    <lineage>
        <taxon>Eukaryota</taxon>
        <taxon>Metazoa</taxon>
        <taxon>Spiralia</taxon>
        <taxon>Lophotrochozoa</taxon>
        <taxon>Platyhelminthes</taxon>
        <taxon>Cestoda</taxon>
        <taxon>Eucestoda</taxon>
        <taxon>Cyclophyllidea</taxon>
        <taxon>Taeniidae</taxon>
        <taxon>Echinococcus</taxon>
        <taxon>Echinococcus granulosus group</taxon>
    </lineage>
</organism>
<keyword evidence="20" id="KW-1185">Reference proteome</keyword>
<comment type="subcellular location">
    <subcellularLocation>
        <location evidence="1">Nucleus</location>
    </subcellularLocation>
</comment>
<feature type="compositionally biased region" description="Polar residues" evidence="14">
    <location>
        <begin position="377"/>
        <end position="387"/>
    </location>
</feature>
<evidence type="ECO:0000256" key="2">
    <source>
        <dbReference type="ARBA" id="ARBA00007444"/>
    </source>
</evidence>
<dbReference type="GO" id="GO:0003677">
    <property type="term" value="F:DNA binding"/>
    <property type="evidence" value="ECO:0007669"/>
    <property type="project" value="InterPro"/>
</dbReference>
<dbReference type="InterPro" id="IPR001487">
    <property type="entry name" value="Bromodomain"/>
</dbReference>
<dbReference type="PANTHER" id="PTHR45915">
    <property type="entry name" value="TRANSCRIPTION INTERMEDIARY FACTOR"/>
    <property type="match status" value="1"/>
</dbReference>
<feature type="compositionally biased region" description="Low complexity" evidence="14">
    <location>
        <begin position="327"/>
        <end position="345"/>
    </location>
</feature>
<feature type="region of interest" description="Disordered" evidence="14">
    <location>
        <begin position="791"/>
        <end position="821"/>
    </location>
</feature>
<dbReference type="GO" id="GO:0008270">
    <property type="term" value="F:zinc ion binding"/>
    <property type="evidence" value="ECO:0007669"/>
    <property type="project" value="UniProtKB-KW"/>
</dbReference>
<dbReference type="PROSITE" id="PS50827">
    <property type="entry name" value="DDT"/>
    <property type="match status" value="1"/>
</dbReference>
<dbReference type="InterPro" id="IPR018501">
    <property type="entry name" value="DDT_dom"/>
</dbReference>
<evidence type="ECO:0000256" key="11">
    <source>
        <dbReference type="PROSITE-ProRule" id="PRU00035"/>
    </source>
</evidence>
<comment type="similarity">
    <text evidence="2">Belongs to the WAL family.</text>
</comment>
<dbReference type="InterPro" id="IPR019786">
    <property type="entry name" value="Zinc_finger_PHD-type_CS"/>
</dbReference>
<evidence type="ECO:0000256" key="1">
    <source>
        <dbReference type="ARBA" id="ARBA00004123"/>
    </source>
</evidence>
<keyword evidence="8 11" id="KW-0103">Bromodomain</keyword>
<evidence type="ECO:0000256" key="7">
    <source>
        <dbReference type="ARBA" id="ARBA00023054"/>
    </source>
</evidence>
<feature type="compositionally biased region" description="Polar residues" evidence="14">
    <location>
        <begin position="2366"/>
        <end position="2389"/>
    </location>
</feature>
<feature type="region of interest" description="Disordered" evidence="14">
    <location>
        <begin position="324"/>
        <end position="345"/>
    </location>
</feature>
<evidence type="ECO:0000256" key="4">
    <source>
        <dbReference type="ARBA" id="ARBA00022771"/>
    </source>
</evidence>
<evidence type="ECO:0000313" key="20">
    <source>
        <dbReference type="Proteomes" id="UP000019149"/>
    </source>
</evidence>
<feature type="compositionally biased region" description="Low complexity" evidence="14">
    <location>
        <begin position="543"/>
        <end position="563"/>
    </location>
</feature>
<dbReference type="CTD" id="36336278"/>
<evidence type="ECO:0000256" key="9">
    <source>
        <dbReference type="ARBA" id="ARBA00023163"/>
    </source>
</evidence>
<feature type="compositionally biased region" description="Polar residues" evidence="14">
    <location>
        <begin position="1242"/>
        <end position="1257"/>
    </location>
</feature>
<gene>
    <name evidence="19" type="ORF">EGR_00563</name>
</gene>
<keyword evidence="9" id="KW-0804">Transcription</keyword>
<comment type="caution">
    <text evidence="19">The sequence shown here is derived from an EMBL/GenBank/DDBJ whole genome shotgun (WGS) entry which is preliminary data.</text>
</comment>
<feature type="region of interest" description="Disordered" evidence="14">
    <location>
        <begin position="1232"/>
        <end position="1258"/>
    </location>
</feature>
<dbReference type="KEGG" id="egl:EGR_00563"/>
<dbReference type="SMART" id="SM00391">
    <property type="entry name" value="MBD"/>
    <property type="match status" value="1"/>
</dbReference>
<feature type="compositionally biased region" description="Low complexity" evidence="14">
    <location>
        <begin position="2413"/>
        <end position="2424"/>
    </location>
</feature>
<dbReference type="InterPro" id="IPR019787">
    <property type="entry name" value="Znf_PHD-finger"/>
</dbReference>
<feature type="domain" description="PHD-type" evidence="16">
    <location>
        <begin position="1983"/>
        <end position="2046"/>
    </location>
</feature>
<evidence type="ECO:0000259" key="17">
    <source>
        <dbReference type="PROSITE" id="PS50827"/>
    </source>
</evidence>
<feature type="domain" description="PHD-type" evidence="16">
    <location>
        <begin position="1929"/>
        <end position="1979"/>
    </location>
</feature>
<dbReference type="EMBL" id="APAU02000002">
    <property type="protein sequence ID" value="EUB64613.1"/>
    <property type="molecule type" value="Genomic_DNA"/>
</dbReference>
<feature type="compositionally biased region" description="Basic and acidic residues" evidence="14">
    <location>
        <begin position="1323"/>
        <end position="1334"/>
    </location>
</feature>
<keyword evidence="5" id="KW-0862">Zinc</keyword>
<dbReference type="InterPro" id="IPR011011">
    <property type="entry name" value="Znf_FYVE_PHD"/>
</dbReference>
<dbReference type="Gene3D" id="3.30.40.10">
    <property type="entry name" value="Zinc/RING finger domain, C3HC4 (zinc finger)"/>
    <property type="match status" value="2"/>
</dbReference>
<dbReference type="GO" id="GO:0005634">
    <property type="term" value="C:nucleus"/>
    <property type="evidence" value="ECO:0007669"/>
    <property type="project" value="UniProtKB-SubCell"/>
</dbReference>
<feature type="region of interest" description="Disordered" evidence="14">
    <location>
        <begin position="377"/>
        <end position="402"/>
    </location>
</feature>
<feature type="domain" description="MBD" evidence="18">
    <location>
        <begin position="579"/>
        <end position="651"/>
    </location>
</feature>
<dbReference type="InterPro" id="IPR036427">
    <property type="entry name" value="Bromodomain-like_sf"/>
</dbReference>
<dbReference type="SUPFAM" id="SSF47370">
    <property type="entry name" value="Bromodomain"/>
    <property type="match status" value="1"/>
</dbReference>
<dbReference type="InterPro" id="IPR016177">
    <property type="entry name" value="DNA-bd_dom_sf"/>
</dbReference>
<feature type="region of interest" description="Disordered" evidence="14">
    <location>
        <begin position="2060"/>
        <end position="2216"/>
    </location>
</feature>
<feature type="compositionally biased region" description="Acidic residues" evidence="14">
    <location>
        <begin position="2159"/>
        <end position="2190"/>
    </location>
</feature>
<feature type="region of interest" description="Disordered" evidence="14">
    <location>
        <begin position="679"/>
        <end position="713"/>
    </location>
</feature>
<feature type="domain" description="Bromo" evidence="15">
    <location>
        <begin position="2256"/>
        <end position="2329"/>
    </location>
</feature>
<feature type="domain" description="DDT" evidence="17">
    <location>
        <begin position="910"/>
        <end position="975"/>
    </location>
</feature>
<dbReference type="CDD" id="cd15545">
    <property type="entry name" value="PHD_BAZ2A_like"/>
    <property type="match status" value="1"/>
</dbReference>
<dbReference type="Pfam" id="PF01429">
    <property type="entry name" value="MBD"/>
    <property type="match status" value="1"/>
</dbReference>
<evidence type="ECO:0000256" key="13">
    <source>
        <dbReference type="SAM" id="Coils"/>
    </source>
</evidence>
<evidence type="ECO:0000259" key="15">
    <source>
        <dbReference type="PROSITE" id="PS50014"/>
    </source>
</evidence>
<dbReference type="Pfam" id="PF00439">
    <property type="entry name" value="Bromodomain"/>
    <property type="match status" value="1"/>
</dbReference>
<evidence type="ECO:0000256" key="10">
    <source>
        <dbReference type="ARBA" id="ARBA00023242"/>
    </source>
</evidence>
<feature type="region of interest" description="Disordered" evidence="14">
    <location>
        <begin position="527"/>
        <end position="577"/>
    </location>
</feature>
<feature type="region of interest" description="Disordered" evidence="14">
    <location>
        <begin position="1323"/>
        <end position="1383"/>
    </location>
</feature>
<keyword evidence="6" id="KW-0805">Transcription regulation</keyword>
<dbReference type="PROSITE" id="PS50016">
    <property type="entry name" value="ZF_PHD_2"/>
    <property type="match status" value="2"/>
</dbReference>
<reference evidence="19 20" key="1">
    <citation type="journal article" date="2013" name="Nat. Genet.">
        <title>The genome of the hydatid tapeworm Echinococcus granulosus.</title>
        <authorList>
            <person name="Zheng H."/>
            <person name="Zhang W."/>
            <person name="Zhang L."/>
            <person name="Zhang Z."/>
            <person name="Li J."/>
            <person name="Lu G."/>
            <person name="Zhu Y."/>
            <person name="Wang Y."/>
            <person name="Huang Y."/>
            <person name="Liu J."/>
            <person name="Kang H."/>
            <person name="Chen J."/>
            <person name="Wang L."/>
            <person name="Chen A."/>
            <person name="Yu S."/>
            <person name="Gao Z."/>
            <person name="Jin L."/>
            <person name="Gu W."/>
            <person name="Wang Z."/>
            <person name="Zhao L."/>
            <person name="Shi B."/>
            <person name="Wen H."/>
            <person name="Lin R."/>
            <person name="Jones M.K."/>
            <person name="Brejova B."/>
            <person name="Vinar T."/>
            <person name="Zhao G."/>
            <person name="McManus D.P."/>
            <person name="Chen Z."/>
            <person name="Zhou Y."/>
            <person name="Wang S."/>
        </authorList>
    </citation>
    <scope>NUCLEOTIDE SEQUENCE [LARGE SCALE GENOMIC DNA]</scope>
</reference>
<dbReference type="FunFam" id="3.30.40.10:FF:000199">
    <property type="entry name" value="Bromodomain adjacent to zinc finger domain 2B"/>
    <property type="match status" value="1"/>
</dbReference>
<dbReference type="PANTHER" id="PTHR45915:SF2">
    <property type="entry name" value="TOUTATIS, ISOFORM E"/>
    <property type="match status" value="1"/>
</dbReference>
<feature type="compositionally biased region" description="Basic and acidic residues" evidence="14">
    <location>
        <begin position="1348"/>
        <end position="1359"/>
    </location>
</feature>
<dbReference type="PROSITE" id="PS50014">
    <property type="entry name" value="BROMODOMAIN_2"/>
    <property type="match status" value="1"/>
</dbReference>
<dbReference type="InterPro" id="IPR001965">
    <property type="entry name" value="Znf_PHD"/>
</dbReference>
<evidence type="ECO:0000259" key="16">
    <source>
        <dbReference type="PROSITE" id="PS50016"/>
    </source>
</evidence>
<dbReference type="SUPFAM" id="SSF54171">
    <property type="entry name" value="DNA-binding domain"/>
    <property type="match status" value="1"/>
</dbReference>
<dbReference type="PROSITE" id="PS50982">
    <property type="entry name" value="MBD"/>
    <property type="match status" value="1"/>
</dbReference>
<dbReference type="SMART" id="SM00297">
    <property type="entry name" value="BROMO"/>
    <property type="match status" value="1"/>
</dbReference>